<reference evidence="1" key="1">
    <citation type="submission" date="2019-08" db="EMBL/GenBank/DDBJ databases">
        <authorList>
            <person name="Kucharzyk K."/>
            <person name="Murdoch R.W."/>
            <person name="Higgins S."/>
            <person name="Loffler F."/>
        </authorList>
    </citation>
    <scope>NUCLEOTIDE SEQUENCE</scope>
</reference>
<sequence length="103" mass="12148">MATDNFDRYYSVMDQITEAFGPLTTTEAAVRFNSILKGVKLDYIEEGTMLNKKRWHNLKYYTWVEQQGKTVEELNAQKSQDYWIEKQQQINKIDASLKEARGF</sequence>
<evidence type="ECO:0000313" key="1">
    <source>
        <dbReference type="EMBL" id="MPN47770.1"/>
    </source>
</evidence>
<organism evidence="1">
    <name type="scientific">bioreactor metagenome</name>
    <dbReference type="NCBI Taxonomy" id="1076179"/>
    <lineage>
        <taxon>unclassified sequences</taxon>
        <taxon>metagenomes</taxon>
        <taxon>ecological metagenomes</taxon>
    </lineage>
</organism>
<accession>A0A645I9J3</accession>
<dbReference type="AlphaFoldDB" id="A0A645I9J3"/>
<gene>
    <name evidence="1" type="ORF">SDC9_195374</name>
</gene>
<proteinExistence type="predicted"/>
<protein>
    <submittedName>
        <fullName evidence="1">Uncharacterized protein</fullName>
    </submittedName>
</protein>
<dbReference type="EMBL" id="VSSQ01109510">
    <property type="protein sequence ID" value="MPN47770.1"/>
    <property type="molecule type" value="Genomic_DNA"/>
</dbReference>
<name>A0A645I9J3_9ZZZZ</name>
<comment type="caution">
    <text evidence="1">The sequence shown here is derived from an EMBL/GenBank/DDBJ whole genome shotgun (WGS) entry which is preliminary data.</text>
</comment>